<dbReference type="GO" id="GO:0000930">
    <property type="term" value="C:gamma-tubulin complex"/>
    <property type="evidence" value="ECO:0007669"/>
    <property type="project" value="TreeGrafter"/>
</dbReference>
<evidence type="ECO:0000313" key="9">
    <source>
        <dbReference type="EMBL" id="KAF7997877.1"/>
    </source>
</evidence>
<evidence type="ECO:0000256" key="6">
    <source>
        <dbReference type="SAM" id="MobiDB-lite"/>
    </source>
</evidence>
<dbReference type="InterPro" id="IPR040457">
    <property type="entry name" value="GCP_C"/>
</dbReference>
<feature type="region of interest" description="Disordered" evidence="6">
    <location>
        <begin position="567"/>
        <end position="593"/>
    </location>
</feature>
<proteinExistence type="inferred from homology"/>
<dbReference type="GO" id="GO:0007020">
    <property type="term" value="P:microtubule nucleation"/>
    <property type="evidence" value="ECO:0007669"/>
    <property type="project" value="InterPro"/>
</dbReference>
<evidence type="ECO:0000256" key="3">
    <source>
        <dbReference type="ARBA" id="ARBA00022701"/>
    </source>
</evidence>
<evidence type="ECO:0000259" key="7">
    <source>
        <dbReference type="Pfam" id="PF04130"/>
    </source>
</evidence>
<sequence length="990" mass="115905">MGTKILNDIQNDLKLLIISLTGFEESDEAFRVCEKYVTSNISHHRFLSIDSHATKRKIADVKKKFIIHGKYDVAREFERLVDTFLTSFDFEHHPQYDLQWSLLLLILELSTDTTKSSIDCLQVSSIDKSLSITEENEVNEIDWAEHLKEGQENFFCQYQSSSESDWSDDEDDKKKDDKKISRLEIKEGNKKLIPTEENALQKIDHFDQVTKSRNWLNSNIENSWWNDVNKHESQVVSRFSHAHLCAIYHKEIKRTTLDVGTITEYQALREVLWMFHVPMEMVVYYEKTDNKFFVKDNLSIPSLTPAAFNSAFTSLTPYFSMINRLKLFEKNLHLKYNINELPPLTLEAYIASMKQHMSQVKNNIIEIEKKVMRQDDINTFLTLTKDLQSDLKTINLLDGIHCLVTSNLIESDNHIKSYRLLSSIYQQMEASSSRERTNLCASIYLSSLSVYLNIVDTWLSEGRLEDFRHEFLINKVVDNTKSEDDLTRVTFVTTKCTDKTISDPVLIKLFQKVMDIGRSIEILVTLDRLSDMWKKNTKQFENNRVPLSVEFVTQVLFELKIYSSNNNNDEPDMIEQDEDVDSSSTKSEKLSGNNTISDMEENIKQQILRINNPFLMKAFQTYLPPVLNIDTVDAKSNNKNNNNSTEIYDKLEKISPYILPFRKVLENVLDEILDRRYSCAAKLVKDILVNEYKLEHHLKLMRSIYMMEREHVMKKFFQQEMFYAIENHSSITNPYSMRIFMEEVLPDEWRDSKSDNHWSMTINDIRTRQVLQAVDGTVLHYSINWPVNMVLTDDTLEKYNTIFKFQLKLKWAVWTLSDLRFKDLEESCDDDMTDVLQHFYARRLECLRFWLLHAIGSIHSYLSGQVLQNLGSILEKKLANANNLYSIIEAHNDYLDRVHEHCLQTPQFSDILVTINNMLGMCAHVRDRWKNGAKQLISSDLDIMETSYTKYHTYLALALHNAVQNKEADFCKYQLFIFKNITIIIILVNV</sequence>
<dbReference type="EMBL" id="JACMRX010000001">
    <property type="protein sequence ID" value="KAF7997877.1"/>
    <property type="molecule type" value="Genomic_DNA"/>
</dbReference>
<reference evidence="9 10" key="1">
    <citation type="submission" date="2020-08" db="EMBL/GenBank/DDBJ databases">
        <title>Aphidius gifuensis genome sequencing and assembly.</title>
        <authorList>
            <person name="Du Z."/>
        </authorList>
    </citation>
    <scope>NUCLEOTIDE SEQUENCE [LARGE SCALE GENOMIC DNA]</scope>
    <source>
        <strain evidence="9">YNYX2018</strain>
        <tissue evidence="9">Adults</tissue>
    </source>
</reference>
<evidence type="ECO:0000256" key="4">
    <source>
        <dbReference type="ARBA" id="ARBA00023212"/>
    </source>
</evidence>
<dbReference type="PANTHER" id="PTHR19302">
    <property type="entry name" value="GAMMA TUBULIN COMPLEX PROTEIN"/>
    <property type="match status" value="1"/>
</dbReference>
<dbReference type="Pfam" id="PF17681">
    <property type="entry name" value="GCP_N_terminal"/>
    <property type="match status" value="1"/>
</dbReference>
<dbReference type="GO" id="GO:0043015">
    <property type="term" value="F:gamma-tubulin binding"/>
    <property type="evidence" value="ECO:0007669"/>
    <property type="project" value="InterPro"/>
</dbReference>
<dbReference type="InterPro" id="IPR007259">
    <property type="entry name" value="GCP"/>
</dbReference>
<name>A0A835CVW2_APHGI</name>
<evidence type="ECO:0000256" key="5">
    <source>
        <dbReference type="RuleBase" id="RU363050"/>
    </source>
</evidence>
<evidence type="ECO:0000256" key="2">
    <source>
        <dbReference type="ARBA" id="ARBA00022490"/>
    </source>
</evidence>
<protein>
    <recommendedName>
        <fullName evidence="5">Gamma-tubulin complex component</fullName>
    </recommendedName>
</protein>
<feature type="domain" description="Gamma tubulin complex component C-terminal" evidence="7">
    <location>
        <begin position="694"/>
        <end position="952"/>
    </location>
</feature>
<dbReference type="InterPro" id="IPR041470">
    <property type="entry name" value="GCP_N"/>
</dbReference>
<dbReference type="Proteomes" id="UP000639338">
    <property type="component" value="Unassembled WGS sequence"/>
</dbReference>
<dbReference type="InterPro" id="IPR042241">
    <property type="entry name" value="GCP_C_sf"/>
</dbReference>
<keyword evidence="3 5" id="KW-0493">Microtubule</keyword>
<evidence type="ECO:0000259" key="8">
    <source>
        <dbReference type="Pfam" id="PF17681"/>
    </source>
</evidence>
<dbReference type="GO" id="GO:0051225">
    <property type="term" value="P:spindle assembly"/>
    <property type="evidence" value="ECO:0007669"/>
    <property type="project" value="TreeGrafter"/>
</dbReference>
<dbReference type="Gene3D" id="1.20.120.1900">
    <property type="entry name" value="Gamma-tubulin complex, C-terminal domain"/>
    <property type="match status" value="1"/>
</dbReference>
<accession>A0A835CVW2</accession>
<dbReference type="GO" id="GO:0000278">
    <property type="term" value="P:mitotic cell cycle"/>
    <property type="evidence" value="ECO:0007669"/>
    <property type="project" value="TreeGrafter"/>
</dbReference>
<dbReference type="GO" id="GO:0000922">
    <property type="term" value="C:spindle pole"/>
    <property type="evidence" value="ECO:0007669"/>
    <property type="project" value="InterPro"/>
</dbReference>
<feature type="compositionally biased region" description="Acidic residues" evidence="6">
    <location>
        <begin position="569"/>
        <end position="581"/>
    </location>
</feature>
<dbReference type="PANTHER" id="PTHR19302:SF33">
    <property type="entry name" value="GAMMA-TUBULIN COMPLEX COMPONENT 5"/>
    <property type="match status" value="1"/>
</dbReference>
<dbReference type="Pfam" id="PF04130">
    <property type="entry name" value="GCP_C_terminal"/>
    <property type="match status" value="1"/>
</dbReference>
<feature type="compositionally biased region" description="Polar residues" evidence="6">
    <location>
        <begin position="582"/>
        <end position="593"/>
    </location>
</feature>
<dbReference type="CDD" id="cd22572">
    <property type="entry name" value="GCP5_NTD"/>
    <property type="match status" value="1"/>
</dbReference>
<comment type="subcellular location">
    <subcellularLocation>
        <location evidence="5">Cytoplasm</location>
        <location evidence="5">Cytoskeleton</location>
        <location evidence="5">Microtubule organizing center</location>
    </subcellularLocation>
</comment>
<dbReference type="OrthoDB" id="66546at2759"/>
<comment type="caution">
    <text evidence="9">The sequence shown here is derived from an EMBL/GenBank/DDBJ whole genome shotgun (WGS) entry which is preliminary data.</text>
</comment>
<keyword evidence="4 5" id="KW-0206">Cytoskeleton</keyword>
<dbReference type="InterPro" id="IPR059169">
    <property type="entry name" value="GCP5_N_ext"/>
</dbReference>
<gene>
    <name evidence="9" type="ORF">HCN44_009275</name>
</gene>
<evidence type="ECO:0000256" key="1">
    <source>
        <dbReference type="ARBA" id="ARBA00010337"/>
    </source>
</evidence>
<dbReference type="GO" id="GO:0005874">
    <property type="term" value="C:microtubule"/>
    <property type="evidence" value="ECO:0007669"/>
    <property type="project" value="UniProtKB-KW"/>
</dbReference>
<feature type="domain" description="Gamma tubulin complex component protein N-terminal" evidence="8">
    <location>
        <begin position="269"/>
        <end position="691"/>
    </location>
</feature>
<dbReference type="AlphaFoldDB" id="A0A835CVW2"/>
<keyword evidence="2 5" id="KW-0963">Cytoplasm</keyword>
<dbReference type="GO" id="GO:0051321">
    <property type="term" value="P:meiotic cell cycle"/>
    <property type="evidence" value="ECO:0007669"/>
    <property type="project" value="TreeGrafter"/>
</dbReference>
<dbReference type="GO" id="GO:0031122">
    <property type="term" value="P:cytoplasmic microtubule organization"/>
    <property type="evidence" value="ECO:0007669"/>
    <property type="project" value="TreeGrafter"/>
</dbReference>
<evidence type="ECO:0000313" key="10">
    <source>
        <dbReference type="Proteomes" id="UP000639338"/>
    </source>
</evidence>
<dbReference type="GO" id="GO:0051011">
    <property type="term" value="F:microtubule minus-end binding"/>
    <property type="evidence" value="ECO:0007669"/>
    <property type="project" value="TreeGrafter"/>
</dbReference>
<comment type="similarity">
    <text evidence="1 5">Belongs to the TUBGCP family.</text>
</comment>
<organism evidence="9 10">
    <name type="scientific">Aphidius gifuensis</name>
    <name type="common">Parasitoid wasp</name>
    <dbReference type="NCBI Taxonomy" id="684658"/>
    <lineage>
        <taxon>Eukaryota</taxon>
        <taxon>Metazoa</taxon>
        <taxon>Ecdysozoa</taxon>
        <taxon>Arthropoda</taxon>
        <taxon>Hexapoda</taxon>
        <taxon>Insecta</taxon>
        <taxon>Pterygota</taxon>
        <taxon>Neoptera</taxon>
        <taxon>Endopterygota</taxon>
        <taxon>Hymenoptera</taxon>
        <taxon>Apocrita</taxon>
        <taxon>Ichneumonoidea</taxon>
        <taxon>Braconidae</taxon>
        <taxon>Aphidiinae</taxon>
        <taxon>Aphidius</taxon>
    </lineage>
</organism>
<keyword evidence="10" id="KW-1185">Reference proteome</keyword>